<feature type="compositionally biased region" description="Basic and acidic residues" evidence="1">
    <location>
        <begin position="182"/>
        <end position="198"/>
    </location>
</feature>
<reference evidence="2 3" key="1">
    <citation type="journal article" date="2018" name="G3 (Bethesda)">
        <title>A High-Quality Reference Genome for the Invasive Mosquitofish Gambusia affinis Using a Chicago Library.</title>
        <authorList>
            <person name="Hoffberg S.L."/>
            <person name="Troendle N.J."/>
            <person name="Glenn T.C."/>
            <person name="Mahmud O."/>
            <person name="Louha S."/>
            <person name="Chalopin D."/>
            <person name="Bennetzen J.L."/>
            <person name="Mauricio R."/>
        </authorList>
    </citation>
    <scope>NUCLEOTIDE SEQUENCE [LARGE SCALE GENOMIC DNA]</scope>
    <source>
        <strain evidence="2">NE01/NJP1002.9</strain>
        <tissue evidence="2">Muscle</tissue>
    </source>
</reference>
<name>A0A315VF84_GAMAF</name>
<organism evidence="2 3">
    <name type="scientific">Gambusia affinis</name>
    <name type="common">Western mosquitofish</name>
    <name type="synonym">Heterandria affinis</name>
    <dbReference type="NCBI Taxonomy" id="33528"/>
    <lineage>
        <taxon>Eukaryota</taxon>
        <taxon>Metazoa</taxon>
        <taxon>Chordata</taxon>
        <taxon>Craniata</taxon>
        <taxon>Vertebrata</taxon>
        <taxon>Euteleostomi</taxon>
        <taxon>Actinopterygii</taxon>
        <taxon>Neopterygii</taxon>
        <taxon>Teleostei</taxon>
        <taxon>Neoteleostei</taxon>
        <taxon>Acanthomorphata</taxon>
        <taxon>Ovalentaria</taxon>
        <taxon>Atherinomorphae</taxon>
        <taxon>Cyprinodontiformes</taxon>
        <taxon>Poeciliidae</taxon>
        <taxon>Poeciliinae</taxon>
        <taxon>Gambusia</taxon>
    </lineage>
</organism>
<feature type="compositionally biased region" description="Basic residues" evidence="1">
    <location>
        <begin position="371"/>
        <end position="384"/>
    </location>
</feature>
<feature type="compositionally biased region" description="Basic and acidic residues" evidence="1">
    <location>
        <begin position="479"/>
        <end position="489"/>
    </location>
</feature>
<protein>
    <submittedName>
        <fullName evidence="2">Uncharacterized protein</fullName>
    </submittedName>
</protein>
<dbReference type="Pfam" id="PF15692">
    <property type="entry name" value="NKAP"/>
    <property type="match status" value="1"/>
</dbReference>
<dbReference type="EMBL" id="NHOQ01001816">
    <property type="protein sequence ID" value="PWA22056.1"/>
    <property type="molecule type" value="Genomic_DNA"/>
</dbReference>
<gene>
    <name evidence="2" type="ORF">CCH79_00010317</name>
</gene>
<proteinExistence type="predicted"/>
<feature type="region of interest" description="Disordered" evidence="1">
    <location>
        <begin position="114"/>
        <end position="207"/>
    </location>
</feature>
<feature type="compositionally biased region" description="Polar residues" evidence="1">
    <location>
        <begin position="137"/>
        <end position="152"/>
    </location>
</feature>
<dbReference type="STRING" id="33528.ENSGAFP00000019564"/>
<keyword evidence="3" id="KW-1185">Reference proteome</keyword>
<evidence type="ECO:0000256" key="1">
    <source>
        <dbReference type="SAM" id="MobiDB-lite"/>
    </source>
</evidence>
<feature type="compositionally biased region" description="Basic residues" evidence="1">
    <location>
        <begin position="428"/>
        <end position="447"/>
    </location>
</feature>
<dbReference type="PANTHER" id="PTHR46940">
    <property type="entry name" value="NKAP DOMAIN-CONTAINING 1"/>
    <property type="match status" value="1"/>
</dbReference>
<accession>A0A315VF84</accession>
<dbReference type="Proteomes" id="UP000250572">
    <property type="component" value="Unassembled WGS sequence"/>
</dbReference>
<dbReference type="AlphaFoldDB" id="A0A315VF84"/>
<dbReference type="InterPro" id="IPR043407">
    <property type="entry name" value="Nkap_D1"/>
</dbReference>
<dbReference type="PANTHER" id="PTHR46940:SF1">
    <property type="entry name" value="NKAP DOMAIN CONTAINING 1"/>
    <property type="match status" value="1"/>
</dbReference>
<feature type="compositionally biased region" description="Basic residues" evidence="1">
    <location>
        <begin position="393"/>
        <end position="409"/>
    </location>
</feature>
<feature type="region of interest" description="Disordered" evidence="1">
    <location>
        <begin position="361"/>
        <end position="511"/>
    </location>
</feature>
<comment type="caution">
    <text evidence="2">The sequence shown here is derived from an EMBL/GenBank/DDBJ whole genome shotgun (WGS) entry which is preliminary data.</text>
</comment>
<feature type="compositionally biased region" description="Acidic residues" evidence="1">
    <location>
        <begin position="502"/>
        <end position="511"/>
    </location>
</feature>
<evidence type="ECO:0000313" key="3">
    <source>
        <dbReference type="Proteomes" id="UP000250572"/>
    </source>
</evidence>
<sequence length="511" mass="58438">MIFGFYGSFACRRPTRDRFPLCRLGFVFPSFPLVIRPMRGRFSCGGLSGLGDKVFLFGGVGRAGRAQAETDATSYHFICFAPMLSFVAFYPPTQSELCIWVMPRFSVRTIAQTEPEAAGNGEGEQPPQESPRRTLCSIRNNSTVKSTPTAQRCKSKSKKEGGKKPQTLFPLNHTKARSKLAQGEKEREKLRERERERCSSATPANERAEMSDIAPAVWFVPVLPAGEERKLQLFRLCLMDVGLSSGVDMAKQPLGKTLLRNVIRHTDAHNKIQEEMEMWKMRDWEIQASDHKHLPSADIMRGGMHCDRMSDHPRNTSAGRERALEHDDREARYWTRRLYEFEAGDPDRWGHSGFKELYPEEFDSDSDKSVTMKKNRHRKMKKSKSGTEACLSKRSKKLSRKKKKKKRKKAESSSDDSSTGDRSETKDKQRKKKRGKSRHKNKKSVKIQRRDEDSSSEEGNSGGTKERRTNGRKKRKRDSLKDSDSELDSKKKRRKNWKEGGEESSNDSSND</sequence>
<evidence type="ECO:0000313" key="2">
    <source>
        <dbReference type="EMBL" id="PWA22056.1"/>
    </source>
</evidence>